<keyword evidence="3" id="KW-1185">Reference proteome</keyword>
<dbReference type="SUPFAM" id="SSF52540">
    <property type="entry name" value="P-loop containing nucleoside triphosphate hydrolases"/>
    <property type="match status" value="1"/>
</dbReference>
<comment type="caution">
    <text evidence="2">The sequence shown here is derived from an EMBL/GenBank/DDBJ whole genome shotgun (WGS) entry which is preliminary data.</text>
</comment>
<dbReference type="InterPro" id="IPR027417">
    <property type="entry name" value="P-loop_NTPase"/>
</dbReference>
<dbReference type="InterPro" id="IPR054468">
    <property type="entry name" value="NrSPol-like_HBD"/>
</dbReference>
<evidence type="ECO:0000259" key="1">
    <source>
        <dbReference type="Pfam" id="PF22763"/>
    </source>
</evidence>
<evidence type="ECO:0000313" key="2">
    <source>
        <dbReference type="EMBL" id="MDH5824326.1"/>
    </source>
</evidence>
<gene>
    <name evidence="2" type="ORF">QFW77_15225</name>
</gene>
<organism evidence="2 3">
    <name type="scientific">Luteimonas endophytica</name>
    <dbReference type="NCBI Taxonomy" id="3042023"/>
    <lineage>
        <taxon>Bacteria</taxon>
        <taxon>Pseudomonadati</taxon>
        <taxon>Pseudomonadota</taxon>
        <taxon>Gammaproteobacteria</taxon>
        <taxon>Lysobacterales</taxon>
        <taxon>Lysobacteraceae</taxon>
        <taxon>Luteimonas</taxon>
    </lineage>
</organism>
<dbReference type="Proteomes" id="UP001156940">
    <property type="component" value="Unassembled WGS sequence"/>
</dbReference>
<dbReference type="RefSeq" id="WP_280575637.1">
    <property type="nucleotide sequence ID" value="NZ_JARXRM010000044.1"/>
</dbReference>
<reference evidence="2 3" key="1">
    <citation type="submission" date="2023-04" db="EMBL/GenBank/DDBJ databases">
        <title>Luteimonas endophyticus RD2P54.</title>
        <authorList>
            <person name="Sun J.-Q."/>
        </authorList>
    </citation>
    <scope>NUCLEOTIDE SEQUENCE [LARGE SCALE GENOMIC DNA]</scope>
    <source>
        <strain evidence="2 3">RD2P54</strain>
    </source>
</reference>
<dbReference type="Gene3D" id="3.40.50.300">
    <property type="entry name" value="P-loop containing nucleotide triphosphate hydrolases"/>
    <property type="match status" value="1"/>
</dbReference>
<evidence type="ECO:0000313" key="3">
    <source>
        <dbReference type="Proteomes" id="UP001156940"/>
    </source>
</evidence>
<dbReference type="Pfam" id="PF22763">
    <property type="entry name" value="NrS1-1_pol-like_HBD"/>
    <property type="match status" value="1"/>
</dbReference>
<accession>A0ABT6JBX2</accession>
<protein>
    <submittedName>
        <fullName evidence="2">AAA family ATPase</fullName>
    </submittedName>
</protein>
<dbReference type="EMBL" id="JARXRM010000044">
    <property type="protein sequence ID" value="MDH5824326.1"/>
    <property type="molecule type" value="Genomic_DNA"/>
</dbReference>
<dbReference type="Pfam" id="PF13481">
    <property type="entry name" value="AAA_25"/>
    <property type="match status" value="1"/>
</dbReference>
<feature type="domain" description="NrS-1 polymerase-like HBD" evidence="1">
    <location>
        <begin position="228"/>
        <end position="286"/>
    </location>
</feature>
<sequence length="621" mass="67924">MNAFESALGSVAASCRFFVYLLTWNAERGKYDKRPVGSPAAAGMTYPQAHAETIRLRAGGQLATVGLWLTAESGLFFLDIDALAADYTPDARAQQLLAMFPGAFVEWSSSRRGLHIVGRLVAPVLHSSRNDAMHLEFYTSERGIALNIDAEPAGSMDSAHDLGRLVTEFFPPRTVATVSGERRPEWRGPADDDELIRRMLAARVSAAVAFGGKVSPQQLWDGQAEKNSNNDAALASHLAFWTGCDSERMERLLWRSGMVRSKWRDHRTYLSMTVANACAACSTVYQQPEPPPLPAPVDINVRSGAALMQRAFAPVQWALHGLIPQGTAILSAAPKSGKSWLVLQACIAVAAGVPLWHGREPEKQGDTLYLDLEGADRRLQERIAGLLKTFPADTSLNGFFYDTEWPRAEAGVVKLREWLTEHPRARMIVIDTLASFRDPDPGRRSAYMADYAVGEMLKPLVREFPVAIVIVSHTRKMTAGDPMDKISGTQGLVGGVDNYLILSRANGNMEAELVVNGRDIKEPQELALRTLKDGGWVCVGNSYDIRRSDERNDVLKALADLGGVGTSRDIHAALDTPVKLDTLYKRLGRMVGAGEIIKAGKLYTLLSKMDHQLKTPPLPGA</sequence>
<name>A0ABT6JBX2_9GAMM</name>
<proteinExistence type="predicted"/>